<dbReference type="InterPro" id="IPR051091">
    <property type="entry name" value="O-Glucosyltr/Glycosyltrsf_90"/>
</dbReference>
<gene>
    <name evidence="4" type="ORF">E4U09_006736</name>
</gene>
<dbReference type="Proteomes" id="UP000707071">
    <property type="component" value="Unassembled WGS sequence"/>
</dbReference>
<feature type="region of interest" description="Disordered" evidence="1">
    <location>
        <begin position="54"/>
        <end position="83"/>
    </location>
</feature>
<dbReference type="InterPro" id="IPR006598">
    <property type="entry name" value="CAP10"/>
</dbReference>
<feature type="compositionally biased region" description="Polar residues" evidence="1">
    <location>
        <begin position="54"/>
        <end position="71"/>
    </location>
</feature>
<protein>
    <recommendedName>
        <fullName evidence="3">Glycosyl transferase CAP10 domain-containing protein</fullName>
    </recommendedName>
</protein>
<feature type="compositionally biased region" description="Acidic residues" evidence="1">
    <location>
        <begin position="452"/>
        <end position="480"/>
    </location>
</feature>
<feature type="domain" description="Glycosyl transferase CAP10" evidence="3">
    <location>
        <begin position="316"/>
        <end position="651"/>
    </location>
</feature>
<proteinExistence type="predicted"/>
<feature type="chain" id="PRO_5040350973" description="Glycosyl transferase CAP10 domain-containing protein" evidence="2">
    <location>
        <begin position="22"/>
        <end position="667"/>
    </location>
</feature>
<keyword evidence="5" id="KW-1185">Reference proteome</keyword>
<evidence type="ECO:0000256" key="2">
    <source>
        <dbReference type="SAM" id="SignalP"/>
    </source>
</evidence>
<dbReference type="PANTHER" id="PTHR12203:SF104">
    <property type="entry name" value="PROTEIN CAP1, PUTATIVE (AFU_ORTHOLOGUE AFUA_1G05595)-RELATED"/>
    <property type="match status" value="1"/>
</dbReference>
<dbReference type="EMBL" id="SRRH01000631">
    <property type="protein sequence ID" value="KAG6286444.1"/>
    <property type="molecule type" value="Genomic_DNA"/>
</dbReference>
<evidence type="ECO:0000256" key="1">
    <source>
        <dbReference type="SAM" id="MobiDB-lite"/>
    </source>
</evidence>
<accession>A0A9P7QBM7</accession>
<evidence type="ECO:0000259" key="3">
    <source>
        <dbReference type="SMART" id="SM00672"/>
    </source>
</evidence>
<sequence>MLHRQLAVIASFLFFTICIYSALKVSHHDTRSTTKQTGQARAVQKPLLQTSLTASHSLDAETTTGTAQSGPQPKKAPDPEQHPIRHLLSSAKRELRDKQRRQSKDLHAAVQEYRRRYGMPPPPNFDKWFQFAKDRGVQLIDEFDTIHHLITPFWGLKPKTIRARAREALGYDNGLIGVAIRNHGISHLEGGMEWQRNATHGMLQSFLQYLPDMDLAFNMHDEPRVVVPHDDLTRLVRKAKDETMPASNQNKRPVNDFSKTSPELSNKMIFEQVQHSRFNSFGRQATWTHSRMSCSPDSPARILEDDEQWDDRSQYGVSELGFVYNATAMTDICFSPSLSSSYGFFDRPNTYKVVHDLFPIFSQSKISSYNDIIYPSPWYWYNKVQYEPENDVPWDEKASALYWRGSTTGGFSRNGGWRRQHRQHFVKKINDAGRRAKIMMPFNEQQKLQEEKAEEEEEEAKEEEAKEEEAKEEEEEEEENISSHQESPPTWAAAEVPRADYISLTDVAFSHIGQCDPGDCDAQRAFFNVTDHVNQTQAWHYKYLLDMDGNAFSGRFLAFLQSMSLTFKFALFREWHNEWLAPWVHYVPLSLQGDDWLETVRFFNESSLGAGDAVVMAQESREWAGKAMRKEDMEAWFFRLLLEYARVIDDQRGVIGFDVSSSGTRLG</sequence>
<name>A0A9P7QBM7_9HYPO</name>
<dbReference type="AlphaFoldDB" id="A0A9P7QBM7"/>
<dbReference type="SMART" id="SM00672">
    <property type="entry name" value="CAP10"/>
    <property type="match status" value="1"/>
</dbReference>
<organism evidence="4 5">
    <name type="scientific">Claviceps aff. purpurea</name>
    <dbReference type="NCBI Taxonomy" id="1967640"/>
    <lineage>
        <taxon>Eukaryota</taxon>
        <taxon>Fungi</taxon>
        <taxon>Dikarya</taxon>
        <taxon>Ascomycota</taxon>
        <taxon>Pezizomycotina</taxon>
        <taxon>Sordariomycetes</taxon>
        <taxon>Hypocreomycetidae</taxon>
        <taxon>Hypocreales</taxon>
        <taxon>Clavicipitaceae</taxon>
        <taxon>Claviceps</taxon>
    </lineage>
</organism>
<evidence type="ECO:0000313" key="4">
    <source>
        <dbReference type="EMBL" id="KAG6286444.1"/>
    </source>
</evidence>
<feature type="signal peptide" evidence="2">
    <location>
        <begin position="1"/>
        <end position="21"/>
    </location>
</feature>
<evidence type="ECO:0000313" key="5">
    <source>
        <dbReference type="Proteomes" id="UP000707071"/>
    </source>
</evidence>
<reference evidence="4 5" key="1">
    <citation type="journal article" date="2020" name="bioRxiv">
        <title>Whole genome comparisons of ergot fungi reveals the divergence and evolution of species within the genus Claviceps are the result of varying mechanisms driving genome evolution and host range expansion.</title>
        <authorList>
            <person name="Wyka S.A."/>
            <person name="Mondo S.J."/>
            <person name="Liu M."/>
            <person name="Dettman J."/>
            <person name="Nalam V."/>
            <person name="Broders K.D."/>
        </authorList>
    </citation>
    <scope>NUCLEOTIDE SEQUENCE [LARGE SCALE GENOMIC DNA]</scope>
    <source>
        <strain evidence="4 5">Clav52</strain>
    </source>
</reference>
<dbReference type="Pfam" id="PF05686">
    <property type="entry name" value="Glyco_transf_90"/>
    <property type="match status" value="1"/>
</dbReference>
<comment type="caution">
    <text evidence="4">The sequence shown here is derived from an EMBL/GenBank/DDBJ whole genome shotgun (WGS) entry which is preliminary data.</text>
</comment>
<dbReference type="PANTHER" id="PTHR12203">
    <property type="entry name" value="KDEL LYS-ASP-GLU-LEU CONTAINING - RELATED"/>
    <property type="match status" value="1"/>
</dbReference>
<feature type="region of interest" description="Disordered" evidence="1">
    <location>
        <begin position="442"/>
        <end position="490"/>
    </location>
</feature>
<keyword evidence="2" id="KW-0732">Signal</keyword>